<feature type="region of interest" description="Disordered" evidence="10">
    <location>
        <begin position="255"/>
        <end position="280"/>
    </location>
</feature>
<comment type="catalytic activity">
    <reaction evidence="8">
        <text>L-threonyl-[protein] + ATP = O-phospho-L-threonyl-[protein] + ADP + H(+)</text>
        <dbReference type="Rhea" id="RHEA:46608"/>
        <dbReference type="Rhea" id="RHEA-COMP:11060"/>
        <dbReference type="Rhea" id="RHEA-COMP:11605"/>
        <dbReference type="ChEBI" id="CHEBI:15378"/>
        <dbReference type="ChEBI" id="CHEBI:30013"/>
        <dbReference type="ChEBI" id="CHEBI:30616"/>
        <dbReference type="ChEBI" id="CHEBI:61977"/>
        <dbReference type="ChEBI" id="CHEBI:456216"/>
        <dbReference type="EC" id="2.7.11.22"/>
    </reaction>
</comment>
<dbReference type="PROSITE" id="PS00108">
    <property type="entry name" value="PROTEIN_KINASE_ST"/>
    <property type="match status" value="1"/>
</dbReference>
<dbReference type="EMBL" id="SDEE01000842">
    <property type="protein sequence ID" value="RXW13737.1"/>
    <property type="molecule type" value="Genomic_DNA"/>
</dbReference>
<feature type="region of interest" description="Disordered" evidence="10">
    <location>
        <begin position="377"/>
        <end position="433"/>
    </location>
</feature>
<dbReference type="Proteomes" id="UP000290288">
    <property type="component" value="Unassembled WGS sequence"/>
</dbReference>
<dbReference type="InterPro" id="IPR050108">
    <property type="entry name" value="CDK"/>
</dbReference>
<evidence type="ECO:0000256" key="7">
    <source>
        <dbReference type="ARBA" id="ARBA00022840"/>
    </source>
</evidence>
<dbReference type="InterPro" id="IPR008271">
    <property type="entry name" value="Ser/Thr_kinase_AS"/>
</dbReference>
<feature type="compositionally biased region" description="Acidic residues" evidence="10">
    <location>
        <begin position="256"/>
        <end position="271"/>
    </location>
</feature>
<protein>
    <recommendedName>
        <fullName evidence="2">cyclin-dependent kinase</fullName>
        <ecNumber evidence="2">2.7.11.22</ecNumber>
    </recommendedName>
</protein>
<feature type="domain" description="Protein kinase" evidence="11">
    <location>
        <begin position="16"/>
        <end position="463"/>
    </location>
</feature>
<accession>A0A4Q2D372</accession>
<sequence length="531" mass="58171">MALTEADVLAIQDTPQSHYDIIVEGPVSTVERAWISMKDGQPQWIVVKSAPVVRKFSRAPHDIVKEFRILNSISHQNIISVLGCFEDEDEEVLKLYMPYIPISLADLLSSPFFSPHPFPPTPSPDATASRQQERQFTTIARSIIFQVLSAVAYLHDDSRQIAHRDIKPENIVLTRDGCVKLIDFGVCWKANEPGPTKEDDIWPEYAGKLYFEVCTGAYRAPELLFGTRSYDALAVDRWSLGATLAQFFTPLRLSSDDIDDGDDDDDDEAEESAGGQSNTTQPFIVPKYLRIGYPGSQWSRDTLFNGDRGEIGLAWSIFKIYGTPTPDNWPVSLPPIILPLTPLLTDISILQEFDDLPGSKSVVFNVVPAVAVQPLLPNLPPSSRTTPTSAAPRASASRRPSASNSTSNGYGLNGTAGSTQAPPPPEQLPHKPASTPFDLLSRFLVYPTALRQKASTALLHPWITADNLLLLPPGYHDADPLPGSSYSSSSTTSPHGLRKISKYEWQGKSLGEWLHSVLLSVPGRSGGGRSS</sequence>
<dbReference type="InterPro" id="IPR011009">
    <property type="entry name" value="Kinase-like_dom_sf"/>
</dbReference>
<dbReference type="OrthoDB" id="413582at2759"/>
<feature type="compositionally biased region" description="Low complexity" evidence="10">
    <location>
        <begin position="377"/>
        <end position="408"/>
    </location>
</feature>
<dbReference type="GO" id="GO:0005524">
    <property type="term" value="F:ATP binding"/>
    <property type="evidence" value="ECO:0007669"/>
    <property type="project" value="UniProtKB-KW"/>
</dbReference>
<comment type="caution">
    <text evidence="12">The sequence shown here is derived from an EMBL/GenBank/DDBJ whole genome shotgun (WGS) entry which is preliminary data.</text>
</comment>
<name>A0A4Q2D372_9AGAR</name>
<comment type="catalytic activity">
    <reaction evidence="9">
        <text>L-seryl-[protein] + ATP = O-phospho-L-seryl-[protein] + ADP + H(+)</text>
        <dbReference type="Rhea" id="RHEA:17989"/>
        <dbReference type="Rhea" id="RHEA-COMP:9863"/>
        <dbReference type="Rhea" id="RHEA-COMP:11604"/>
        <dbReference type="ChEBI" id="CHEBI:15378"/>
        <dbReference type="ChEBI" id="CHEBI:29999"/>
        <dbReference type="ChEBI" id="CHEBI:30616"/>
        <dbReference type="ChEBI" id="CHEBI:83421"/>
        <dbReference type="ChEBI" id="CHEBI:456216"/>
        <dbReference type="EC" id="2.7.11.22"/>
    </reaction>
</comment>
<dbReference type="EC" id="2.7.11.22" evidence="2"/>
<dbReference type="Pfam" id="PF00069">
    <property type="entry name" value="Pkinase"/>
    <property type="match status" value="1"/>
</dbReference>
<dbReference type="SMART" id="SM00220">
    <property type="entry name" value="S_TKc"/>
    <property type="match status" value="1"/>
</dbReference>
<dbReference type="SUPFAM" id="SSF56112">
    <property type="entry name" value="Protein kinase-like (PK-like)"/>
    <property type="match status" value="1"/>
</dbReference>
<dbReference type="PANTHER" id="PTHR24056:SF171">
    <property type="entry name" value="CYCLIN-DEPENDENT KINASE 20"/>
    <property type="match status" value="1"/>
</dbReference>
<keyword evidence="3" id="KW-0723">Serine/threonine-protein kinase</keyword>
<evidence type="ECO:0000313" key="13">
    <source>
        <dbReference type="Proteomes" id="UP000290288"/>
    </source>
</evidence>
<evidence type="ECO:0000256" key="8">
    <source>
        <dbReference type="ARBA" id="ARBA00047811"/>
    </source>
</evidence>
<dbReference type="Gene3D" id="1.10.510.10">
    <property type="entry name" value="Transferase(Phosphotransferase) domain 1"/>
    <property type="match status" value="1"/>
</dbReference>
<dbReference type="Gene3D" id="3.30.200.20">
    <property type="entry name" value="Phosphorylase Kinase, domain 1"/>
    <property type="match status" value="1"/>
</dbReference>
<dbReference type="PANTHER" id="PTHR24056">
    <property type="entry name" value="CELL DIVISION PROTEIN KINASE"/>
    <property type="match status" value="1"/>
</dbReference>
<comment type="similarity">
    <text evidence="1">Belongs to the protein kinase superfamily. CMGC Ser/Thr protein kinase family. CDC2/CDKX subfamily.</text>
</comment>
<evidence type="ECO:0000313" key="12">
    <source>
        <dbReference type="EMBL" id="RXW13737.1"/>
    </source>
</evidence>
<gene>
    <name evidence="12" type="ORF">EST38_g12116</name>
</gene>
<evidence type="ECO:0000256" key="4">
    <source>
        <dbReference type="ARBA" id="ARBA00022679"/>
    </source>
</evidence>
<keyword evidence="13" id="KW-1185">Reference proteome</keyword>
<keyword evidence="5" id="KW-0547">Nucleotide-binding</keyword>
<keyword evidence="4" id="KW-0808">Transferase</keyword>
<evidence type="ECO:0000256" key="3">
    <source>
        <dbReference type="ARBA" id="ARBA00022527"/>
    </source>
</evidence>
<proteinExistence type="inferred from homology"/>
<evidence type="ECO:0000256" key="9">
    <source>
        <dbReference type="ARBA" id="ARBA00048367"/>
    </source>
</evidence>
<evidence type="ECO:0000256" key="10">
    <source>
        <dbReference type="SAM" id="MobiDB-lite"/>
    </source>
</evidence>
<dbReference type="GO" id="GO:0004693">
    <property type="term" value="F:cyclin-dependent protein serine/threonine kinase activity"/>
    <property type="evidence" value="ECO:0007669"/>
    <property type="project" value="UniProtKB-EC"/>
</dbReference>
<dbReference type="InterPro" id="IPR000719">
    <property type="entry name" value="Prot_kinase_dom"/>
</dbReference>
<keyword evidence="6" id="KW-0418">Kinase</keyword>
<keyword evidence="7" id="KW-0067">ATP-binding</keyword>
<evidence type="ECO:0000256" key="1">
    <source>
        <dbReference type="ARBA" id="ARBA00006485"/>
    </source>
</evidence>
<dbReference type="CDD" id="cd00180">
    <property type="entry name" value="PKc"/>
    <property type="match status" value="1"/>
</dbReference>
<evidence type="ECO:0000256" key="2">
    <source>
        <dbReference type="ARBA" id="ARBA00012425"/>
    </source>
</evidence>
<dbReference type="AlphaFoldDB" id="A0A4Q2D372"/>
<evidence type="ECO:0000256" key="6">
    <source>
        <dbReference type="ARBA" id="ARBA00022777"/>
    </source>
</evidence>
<dbReference type="PROSITE" id="PS50011">
    <property type="entry name" value="PROTEIN_KINASE_DOM"/>
    <property type="match status" value="1"/>
</dbReference>
<evidence type="ECO:0000256" key="5">
    <source>
        <dbReference type="ARBA" id="ARBA00022741"/>
    </source>
</evidence>
<dbReference type="STRING" id="2316362.A0A4Q2D372"/>
<evidence type="ECO:0000259" key="11">
    <source>
        <dbReference type="PROSITE" id="PS50011"/>
    </source>
</evidence>
<reference evidence="12 13" key="1">
    <citation type="submission" date="2019-01" db="EMBL/GenBank/DDBJ databases">
        <title>Draft genome sequence of Psathyrella aberdarensis IHI B618.</title>
        <authorList>
            <person name="Buettner E."/>
            <person name="Kellner H."/>
        </authorList>
    </citation>
    <scope>NUCLEOTIDE SEQUENCE [LARGE SCALE GENOMIC DNA]</scope>
    <source>
        <strain evidence="12 13">IHI B618</strain>
    </source>
</reference>
<organism evidence="12 13">
    <name type="scientific">Candolleomyces aberdarensis</name>
    <dbReference type="NCBI Taxonomy" id="2316362"/>
    <lineage>
        <taxon>Eukaryota</taxon>
        <taxon>Fungi</taxon>
        <taxon>Dikarya</taxon>
        <taxon>Basidiomycota</taxon>
        <taxon>Agaricomycotina</taxon>
        <taxon>Agaricomycetes</taxon>
        <taxon>Agaricomycetidae</taxon>
        <taxon>Agaricales</taxon>
        <taxon>Agaricineae</taxon>
        <taxon>Psathyrellaceae</taxon>
        <taxon>Candolleomyces</taxon>
    </lineage>
</organism>
<dbReference type="GO" id="GO:0005634">
    <property type="term" value="C:nucleus"/>
    <property type="evidence" value="ECO:0007669"/>
    <property type="project" value="TreeGrafter"/>
</dbReference>